<evidence type="ECO:0000256" key="2">
    <source>
        <dbReference type="SAM" id="MobiDB-lite"/>
    </source>
</evidence>
<dbReference type="PROSITE" id="PS50005">
    <property type="entry name" value="TPR"/>
    <property type="match status" value="1"/>
</dbReference>
<dbReference type="InterPro" id="IPR028796">
    <property type="entry name" value="BBS8"/>
</dbReference>
<dbReference type="GO" id="GO:1905515">
    <property type="term" value="P:non-motile cilium assembly"/>
    <property type="evidence" value="ECO:0007669"/>
    <property type="project" value="InterPro"/>
</dbReference>
<accession>A0A1J1IK44</accession>
<dbReference type="Pfam" id="PF13181">
    <property type="entry name" value="TPR_8"/>
    <property type="match status" value="1"/>
</dbReference>
<proteinExistence type="predicted"/>
<dbReference type="Gene3D" id="1.25.40.10">
    <property type="entry name" value="Tetratricopeptide repeat domain"/>
    <property type="match status" value="1"/>
</dbReference>
<evidence type="ECO:0000313" key="4">
    <source>
        <dbReference type="Proteomes" id="UP000183832"/>
    </source>
</evidence>
<dbReference type="InterPro" id="IPR019734">
    <property type="entry name" value="TPR_rpt"/>
</dbReference>
<dbReference type="CDD" id="cd21341">
    <property type="entry name" value="TTC8_N"/>
    <property type="match status" value="1"/>
</dbReference>
<sequence>MDPYLKSLSLFRRRKYEQCIEICNELLNNNPSLQGPWELKMRAMTQRVYIDDIEAEEDAVTDDPMDTEILATAPKPGTSLRTATAIKAGQRTASSRPRTSTGRPLTGVARPGTIQQRAGTSSLTGNRTALQSGRGNTARNIRLGSASIFSLSDNTFNMSRLNPSVFAMKSTVAKILFQVLYYHEGDVKKALDLCNAVMELNKTEAGWWWLTQKGRCLIAIGNARLAENSLRSSLKLLPHPDTISLLARAYCRIDQPLAALEVCKIGLEKLPNDISLLKQQGRIYELIGNLPTSVRTYKQIIQLDPMNTEALSCISVHYFYNYQPEMALVYYRRLLSMGLNACELFCNIGLCCLYGGQLDLVFSCFQRALRLAISADQKADVWYNISFIGLNIGDLDFARRCLRICISLDGGHASALNNLGVIAMKKENSTKAKMYFNLSKKLLPENDEIKHNINLIENKH</sequence>
<dbReference type="PANTHER" id="PTHR44177:SF1">
    <property type="entry name" value="TETRATRICOPEPTIDE REPEAT PROTEIN 8"/>
    <property type="match status" value="1"/>
</dbReference>
<reference evidence="3 4" key="1">
    <citation type="submission" date="2015-04" db="EMBL/GenBank/DDBJ databases">
        <authorList>
            <person name="Syromyatnikov M.Y."/>
            <person name="Popov V.N."/>
        </authorList>
    </citation>
    <scope>NUCLEOTIDE SEQUENCE [LARGE SCALE GENOMIC DNA]</scope>
</reference>
<dbReference type="EMBL" id="CVRI01000054">
    <property type="protein sequence ID" value="CRL00603.1"/>
    <property type="molecule type" value="Genomic_DNA"/>
</dbReference>
<dbReference type="GO" id="GO:0034464">
    <property type="term" value="C:BBSome"/>
    <property type="evidence" value="ECO:0007669"/>
    <property type="project" value="InterPro"/>
</dbReference>
<protein>
    <submittedName>
        <fullName evidence="3">CLUMA_CG013863, isoform A</fullName>
    </submittedName>
</protein>
<dbReference type="PANTHER" id="PTHR44177">
    <property type="entry name" value="TETRATRICOPEPTIDE REPEAT PROTEIN 8"/>
    <property type="match status" value="1"/>
</dbReference>
<name>A0A1J1IK44_9DIPT</name>
<dbReference type="GO" id="GO:0036064">
    <property type="term" value="C:ciliary basal body"/>
    <property type="evidence" value="ECO:0007669"/>
    <property type="project" value="TreeGrafter"/>
</dbReference>
<feature type="repeat" description="TPR" evidence="1">
    <location>
        <begin position="274"/>
        <end position="307"/>
    </location>
</feature>
<dbReference type="AlphaFoldDB" id="A0A1J1IK44"/>
<dbReference type="STRING" id="568069.A0A1J1IK44"/>
<feature type="region of interest" description="Disordered" evidence="2">
    <location>
        <begin position="86"/>
        <end position="109"/>
    </location>
</feature>
<keyword evidence="4" id="KW-1185">Reference proteome</keyword>
<dbReference type="InterPro" id="IPR011990">
    <property type="entry name" value="TPR-like_helical_dom_sf"/>
</dbReference>
<evidence type="ECO:0000256" key="1">
    <source>
        <dbReference type="PROSITE-ProRule" id="PRU00339"/>
    </source>
</evidence>
<organism evidence="3 4">
    <name type="scientific">Clunio marinus</name>
    <dbReference type="NCBI Taxonomy" id="568069"/>
    <lineage>
        <taxon>Eukaryota</taxon>
        <taxon>Metazoa</taxon>
        <taxon>Ecdysozoa</taxon>
        <taxon>Arthropoda</taxon>
        <taxon>Hexapoda</taxon>
        <taxon>Insecta</taxon>
        <taxon>Pterygota</taxon>
        <taxon>Neoptera</taxon>
        <taxon>Endopterygota</taxon>
        <taxon>Diptera</taxon>
        <taxon>Nematocera</taxon>
        <taxon>Chironomoidea</taxon>
        <taxon>Chironomidae</taxon>
        <taxon>Clunio</taxon>
    </lineage>
</organism>
<gene>
    <name evidence="3" type="ORF">CLUMA_CG013863</name>
</gene>
<dbReference type="SUPFAM" id="SSF48452">
    <property type="entry name" value="TPR-like"/>
    <property type="match status" value="1"/>
</dbReference>
<dbReference type="OrthoDB" id="421121at2759"/>
<evidence type="ECO:0000313" key="3">
    <source>
        <dbReference type="EMBL" id="CRL00603.1"/>
    </source>
</evidence>
<dbReference type="Proteomes" id="UP000183832">
    <property type="component" value="Unassembled WGS sequence"/>
</dbReference>
<keyword evidence="1" id="KW-0802">TPR repeat</keyword>
<dbReference type="GO" id="GO:0097730">
    <property type="term" value="C:non-motile cilium"/>
    <property type="evidence" value="ECO:0007669"/>
    <property type="project" value="TreeGrafter"/>
</dbReference>
<dbReference type="SMART" id="SM00028">
    <property type="entry name" value="TPR"/>
    <property type="match status" value="7"/>
</dbReference>
<feature type="compositionally biased region" description="Polar residues" evidence="2">
    <location>
        <begin position="91"/>
        <end position="103"/>
    </location>
</feature>